<dbReference type="InterPro" id="IPR044528">
    <property type="entry name" value="POD-like_MBL-fold"/>
</dbReference>
<dbReference type="SUPFAM" id="SSF56281">
    <property type="entry name" value="Metallo-hydrolase/oxidoreductase"/>
    <property type="match status" value="1"/>
</dbReference>
<dbReference type="Pfam" id="PF00753">
    <property type="entry name" value="Lactamase_B"/>
    <property type="match status" value="1"/>
</dbReference>
<dbReference type="GO" id="GO:0046872">
    <property type="term" value="F:metal ion binding"/>
    <property type="evidence" value="ECO:0007669"/>
    <property type="project" value="UniProtKB-KW"/>
</dbReference>
<dbReference type="eggNOG" id="COG0491">
    <property type="taxonomic scope" value="Bacteria"/>
</dbReference>
<comment type="cofactor">
    <cofactor evidence="1">
        <name>Fe(2+)</name>
        <dbReference type="ChEBI" id="CHEBI:29033"/>
    </cofactor>
</comment>
<evidence type="ECO:0000259" key="9">
    <source>
        <dbReference type="SMART" id="SM00849"/>
    </source>
</evidence>
<keyword evidence="10" id="KW-0378">Hydrolase</keyword>
<evidence type="ECO:0000256" key="4">
    <source>
        <dbReference type="ARBA" id="ARBA00022946"/>
    </source>
</evidence>
<dbReference type="CDD" id="cd07724">
    <property type="entry name" value="POD-like_MBL-fold"/>
    <property type="match status" value="1"/>
</dbReference>
<protein>
    <submittedName>
        <fullName evidence="10">Hydroxyacylglutathione hydrolase</fullName>
        <ecNumber evidence="10">3.1.2.6</ecNumber>
    </submittedName>
</protein>
<keyword evidence="5" id="KW-0223">Dioxygenase</keyword>
<evidence type="ECO:0000256" key="7">
    <source>
        <dbReference type="ARBA" id="ARBA00023002"/>
    </source>
</evidence>
<dbReference type="InterPro" id="IPR036866">
    <property type="entry name" value="RibonucZ/Hydroxyglut_hydro"/>
</dbReference>
<gene>
    <name evidence="10" type="ordered locus">Msip34_1584</name>
</gene>
<dbReference type="PANTHER" id="PTHR43084:SF1">
    <property type="entry name" value="PERSULFIDE DIOXYGENASE ETHE1, MITOCHONDRIAL"/>
    <property type="match status" value="1"/>
</dbReference>
<dbReference type="GO" id="GO:0050313">
    <property type="term" value="F:sulfur dioxygenase activity"/>
    <property type="evidence" value="ECO:0007669"/>
    <property type="project" value="InterPro"/>
</dbReference>
<evidence type="ECO:0000256" key="6">
    <source>
        <dbReference type="ARBA" id="ARBA00022990"/>
    </source>
</evidence>
<name>C6XE54_METGS</name>
<dbReference type="GO" id="GO:0006749">
    <property type="term" value="P:glutathione metabolic process"/>
    <property type="evidence" value="ECO:0007669"/>
    <property type="project" value="InterPro"/>
</dbReference>
<dbReference type="InterPro" id="IPR001279">
    <property type="entry name" value="Metallo-B-lactamas"/>
</dbReference>
<organism evidence="10 11">
    <name type="scientific">Methylovorus glucosotrophus (strain SIP3-4)</name>
    <dbReference type="NCBI Taxonomy" id="582744"/>
    <lineage>
        <taxon>Bacteria</taxon>
        <taxon>Pseudomonadati</taxon>
        <taxon>Pseudomonadota</taxon>
        <taxon>Betaproteobacteria</taxon>
        <taxon>Nitrosomonadales</taxon>
        <taxon>Methylophilaceae</taxon>
        <taxon>Methylovorus</taxon>
    </lineage>
</organism>
<dbReference type="Gene3D" id="3.60.15.10">
    <property type="entry name" value="Ribonuclease Z/Hydroxyacylglutathione hydrolase-like"/>
    <property type="match status" value="1"/>
</dbReference>
<evidence type="ECO:0000256" key="1">
    <source>
        <dbReference type="ARBA" id="ARBA00001954"/>
    </source>
</evidence>
<proteinExistence type="inferred from homology"/>
<dbReference type="RefSeq" id="WP_015830247.1">
    <property type="nucleotide sequence ID" value="NC_012969.1"/>
</dbReference>
<reference evidence="11" key="1">
    <citation type="submission" date="2009-07" db="EMBL/GenBank/DDBJ databases">
        <title>Complete sequence of chromosome of Methylovorus sp. SIP3-4.</title>
        <authorList>
            <person name="Lucas S."/>
            <person name="Copeland A."/>
            <person name="Lapidus A."/>
            <person name="Glavina del Rio T."/>
            <person name="Tice H."/>
            <person name="Bruce D."/>
            <person name="Goodwin L."/>
            <person name="Pitluck S."/>
            <person name="Clum A."/>
            <person name="Larimer F."/>
            <person name="Land M."/>
            <person name="Hauser L."/>
            <person name="Kyrpides N."/>
            <person name="Mikhailova N."/>
            <person name="Kayluzhnaya M."/>
            <person name="Chistoserdova L."/>
        </authorList>
    </citation>
    <scope>NUCLEOTIDE SEQUENCE [LARGE SCALE GENOMIC DNA]</scope>
    <source>
        <strain evidence="11">SIP3-4</strain>
    </source>
</reference>
<evidence type="ECO:0000313" key="11">
    <source>
        <dbReference type="Proteomes" id="UP000002743"/>
    </source>
</evidence>
<keyword evidence="11" id="KW-1185">Reference proteome</keyword>
<dbReference type="STRING" id="582744.Msip34_1584"/>
<keyword evidence="3" id="KW-0479">Metal-binding</keyword>
<dbReference type="OrthoDB" id="9784009at2"/>
<dbReference type="PANTHER" id="PTHR43084">
    <property type="entry name" value="PERSULFIDE DIOXYGENASE ETHE1"/>
    <property type="match status" value="1"/>
</dbReference>
<dbReference type="GO" id="GO:0004416">
    <property type="term" value="F:hydroxyacylglutathione hydrolase activity"/>
    <property type="evidence" value="ECO:0007669"/>
    <property type="project" value="UniProtKB-EC"/>
</dbReference>
<dbReference type="FunFam" id="3.60.15.10:FF:000013">
    <property type="entry name" value="Persulfide dioxygenase ETHE1, mitochondrial"/>
    <property type="match status" value="1"/>
</dbReference>
<keyword evidence="4" id="KW-0809">Transit peptide</keyword>
<dbReference type="KEGG" id="mei:Msip34_1584"/>
<keyword evidence="7" id="KW-0560">Oxidoreductase</keyword>
<evidence type="ECO:0000256" key="3">
    <source>
        <dbReference type="ARBA" id="ARBA00022723"/>
    </source>
</evidence>
<evidence type="ECO:0000313" key="10">
    <source>
        <dbReference type="EMBL" id="ACT50829.1"/>
    </source>
</evidence>
<feature type="domain" description="Metallo-beta-lactamase" evidence="9">
    <location>
        <begin position="11"/>
        <end position="168"/>
    </location>
</feature>
<reference evidence="10 11" key="2">
    <citation type="journal article" date="2011" name="J. Bacteriol.">
        <title>Genomes of three methylotrophs from a single niche uncover genetic and metabolic divergence of Methylophilaceae.</title>
        <authorList>
            <person name="Lapidus A."/>
            <person name="Clum A."/>
            <person name="Labutti K."/>
            <person name="Kaluzhnaya M.G."/>
            <person name="Lim S."/>
            <person name="Beck D.A."/>
            <person name="Glavina Del Rio T."/>
            <person name="Nolan M."/>
            <person name="Mavromatis K."/>
            <person name="Huntemann M."/>
            <person name="Lucas S."/>
            <person name="Lidstrom M.E."/>
            <person name="Ivanova N."/>
            <person name="Chistoserdova L."/>
        </authorList>
    </citation>
    <scope>NUCLEOTIDE SEQUENCE [LARGE SCALE GENOMIC DNA]</scope>
    <source>
        <strain evidence="10 11">SIP3-4</strain>
    </source>
</reference>
<evidence type="ECO:0000256" key="2">
    <source>
        <dbReference type="ARBA" id="ARBA00006759"/>
    </source>
</evidence>
<keyword evidence="8" id="KW-0408">Iron</keyword>
<sequence length="231" mass="25220">MFRQLFEPNSSTYTYLITDGDQALLIDPVITEIDIYLALLAEHRLGLAWTLETHMHADHITAGGELRQRIGSRSAVGALCGASAADRQLKDGDTVELGNEQLQVIATPGHTPGSLSFLWKDRVFTGDSLLINGCGRTDFQGGDAGVLYDSISQRLFTLPDETLVYPGHDYQGRRVSCIGQEKTINPRLAGKSRDAFIEIMASLDLPKPRLIDIAVPANRRCGVDEEVAPQG</sequence>
<keyword evidence="6" id="KW-0007">Acetylation</keyword>
<dbReference type="GO" id="GO:0070813">
    <property type="term" value="P:hydrogen sulfide metabolic process"/>
    <property type="evidence" value="ECO:0007669"/>
    <property type="project" value="TreeGrafter"/>
</dbReference>
<dbReference type="InterPro" id="IPR051682">
    <property type="entry name" value="Mito_Persulfide_Diox"/>
</dbReference>
<evidence type="ECO:0000256" key="5">
    <source>
        <dbReference type="ARBA" id="ARBA00022964"/>
    </source>
</evidence>
<accession>C6XE54</accession>
<dbReference type="EC" id="3.1.2.6" evidence="10"/>
<dbReference type="Proteomes" id="UP000002743">
    <property type="component" value="Chromosome"/>
</dbReference>
<evidence type="ECO:0000256" key="8">
    <source>
        <dbReference type="ARBA" id="ARBA00023004"/>
    </source>
</evidence>
<dbReference type="EMBL" id="CP001674">
    <property type="protein sequence ID" value="ACT50829.1"/>
    <property type="molecule type" value="Genomic_DNA"/>
</dbReference>
<dbReference type="HOGENOM" id="CLU_030571_7_0_4"/>
<comment type="similarity">
    <text evidence="2">Belongs to the metallo-beta-lactamase superfamily. Glyoxalase II family.</text>
</comment>
<dbReference type="SMART" id="SM00849">
    <property type="entry name" value="Lactamase_B"/>
    <property type="match status" value="1"/>
</dbReference>
<dbReference type="AlphaFoldDB" id="C6XE54"/>